<comment type="subcellular location">
    <subcellularLocation>
        <location evidence="1">Cell membrane</location>
    </subcellularLocation>
</comment>
<dbReference type="Pfam" id="PF04277">
    <property type="entry name" value="OAD_gamma"/>
    <property type="match status" value="1"/>
</dbReference>
<keyword evidence="5 6" id="KW-0472">Membrane</keyword>
<dbReference type="AlphaFoldDB" id="A0A645IL83"/>
<proteinExistence type="predicted"/>
<evidence type="ECO:0000256" key="1">
    <source>
        <dbReference type="ARBA" id="ARBA00004236"/>
    </source>
</evidence>
<gene>
    <name evidence="7" type="ORF">SDC9_199703</name>
</gene>
<keyword evidence="3 6" id="KW-0812">Transmembrane</keyword>
<evidence type="ECO:0000256" key="2">
    <source>
        <dbReference type="ARBA" id="ARBA00022475"/>
    </source>
</evidence>
<name>A0A645IL83_9ZZZZ</name>
<comment type="caution">
    <text evidence="7">The sequence shown here is derived from an EMBL/GenBank/DDBJ whole genome shotgun (WGS) entry which is preliminary data.</text>
</comment>
<evidence type="ECO:0000256" key="4">
    <source>
        <dbReference type="ARBA" id="ARBA00022989"/>
    </source>
</evidence>
<accession>A0A645IL83</accession>
<organism evidence="7">
    <name type="scientific">bioreactor metagenome</name>
    <dbReference type="NCBI Taxonomy" id="1076179"/>
    <lineage>
        <taxon>unclassified sequences</taxon>
        <taxon>metagenomes</taxon>
        <taxon>ecological metagenomes</taxon>
    </lineage>
</organism>
<keyword evidence="2" id="KW-1003">Cell membrane</keyword>
<dbReference type="InterPro" id="IPR005899">
    <property type="entry name" value="Na_pump_deCOase"/>
</dbReference>
<reference evidence="7" key="1">
    <citation type="submission" date="2019-08" db="EMBL/GenBank/DDBJ databases">
        <authorList>
            <person name="Kucharzyk K."/>
            <person name="Murdoch R.W."/>
            <person name="Higgins S."/>
            <person name="Loffler F."/>
        </authorList>
    </citation>
    <scope>NUCLEOTIDE SEQUENCE</scope>
</reference>
<sequence>MNSVTTNPWLIAAINMTIVFAVLYILGLLMTAIRKLDPSK</sequence>
<evidence type="ECO:0000313" key="7">
    <source>
        <dbReference type="EMBL" id="MPN52051.1"/>
    </source>
</evidence>
<feature type="transmembrane region" description="Helical" evidence="6">
    <location>
        <begin position="12"/>
        <end position="33"/>
    </location>
</feature>
<dbReference type="EMBL" id="VSSQ01117777">
    <property type="protein sequence ID" value="MPN52051.1"/>
    <property type="molecule type" value="Genomic_DNA"/>
</dbReference>
<evidence type="ECO:0000256" key="3">
    <source>
        <dbReference type="ARBA" id="ARBA00022692"/>
    </source>
</evidence>
<protein>
    <submittedName>
        <fullName evidence="7">Uncharacterized protein</fullName>
    </submittedName>
</protein>
<keyword evidence="4 6" id="KW-1133">Transmembrane helix</keyword>
<evidence type="ECO:0000256" key="5">
    <source>
        <dbReference type="ARBA" id="ARBA00023136"/>
    </source>
</evidence>
<evidence type="ECO:0000256" key="6">
    <source>
        <dbReference type="SAM" id="Phobius"/>
    </source>
</evidence>